<dbReference type="EMBL" id="BAAANC010000001">
    <property type="protein sequence ID" value="GAA1522418.1"/>
    <property type="molecule type" value="Genomic_DNA"/>
</dbReference>
<protein>
    <recommendedName>
        <fullName evidence="4">Rieske domain-containing protein</fullName>
    </recommendedName>
</protein>
<dbReference type="RefSeq" id="WP_344173242.1">
    <property type="nucleotide sequence ID" value="NZ_BAAANC010000001.1"/>
</dbReference>
<dbReference type="Proteomes" id="UP001500363">
    <property type="component" value="Unassembled WGS sequence"/>
</dbReference>
<proteinExistence type="predicted"/>
<evidence type="ECO:0000313" key="3">
    <source>
        <dbReference type="Proteomes" id="UP001500363"/>
    </source>
</evidence>
<comment type="caution">
    <text evidence="2">The sequence shown here is derived from an EMBL/GenBank/DDBJ whole genome shotgun (WGS) entry which is preliminary data.</text>
</comment>
<feature type="compositionally biased region" description="Basic and acidic residues" evidence="1">
    <location>
        <begin position="86"/>
        <end position="111"/>
    </location>
</feature>
<keyword evidence="3" id="KW-1185">Reference proteome</keyword>
<evidence type="ECO:0000313" key="2">
    <source>
        <dbReference type="EMBL" id="GAA1522418.1"/>
    </source>
</evidence>
<name>A0ABN2AMG9_9ACTN</name>
<accession>A0ABN2AMG9</accession>
<feature type="region of interest" description="Disordered" evidence="1">
    <location>
        <begin position="1"/>
        <end position="155"/>
    </location>
</feature>
<organism evidence="2 3">
    <name type="scientific">Kribbella lupini</name>
    <dbReference type="NCBI Taxonomy" id="291602"/>
    <lineage>
        <taxon>Bacteria</taxon>
        <taxon>Bacillati</taxon>
        <taxon>Actinomycetota</taxon>
        <taxon>Actinomycetes</taxon>
        <taxon>Propionibacteriales</taxon>
        <taxon>Kribbellaceae</taxon>
        <taxon>Kribbella</taxon>
    </lineage>
</organism>
<feature type="compositionally biased region" description="Low complexity" evidence="1">
    <location>
        <begin position="60"/>
        <end position="76"/>
    </location>
</feature>
<gene>
    <name evidence="2" type="ORF">GCM10009741_24710</name>
</gene>
<sequence>MARAKRANRGDTERSRWSNGTTDAGHQGEPGWGAQVVAGGNEPSRPPNGFFDEPGGGPGETTAQPADAQPADAQPAGDKPTTARPTAEDKTPARRQPKTDETAGPKTDETAGPKTGQAAPARTGETARVSTVETAGVKPPENAGERSPEPPSWQQIATANGRPVTVAPRQAGFGTPVRVDEIALAAKALSEDLLAATQGMPETVASRQLRRDLDEAVETFRAVASELQSTAGSLVRLAASEGQVCGVTWGVCPEHGLTLMNVGDVATCHVLGCRHEQQGPTERCAQPVAYKVVDVAGPALFTCAGHAIACRLHLDGAVITLATDSLELL</sequence>
<evidence type="ECO:0008006" key="4">
    <source>
        <dbReference type="Google" id="ProtNLM"/>
    </source>
</evidence>
<evidence type="ECO:0000256" key="1">
    <source>
        <dbReference type="SAM" id="MobiDB-lite"/>
    </source>
</evidence>
<reference evidence="2 3" key="1">
    <citation type="journal article" date="2019" name="Int. J. Syst. Evol. Microbiol.">
        <title>The Global Catalogue of Microorganisms (GCM) 10K type strain sequencing project: providing services to taxonomists for standard genome sequencing and annotation.</title>
        <authorList>
            <consortium name="The Broad Institute Genomics Platform"/>
            <consortium name="The Broad Institute Genome Sequencing Center for Infectious Disease"/>
            <person name="Wu L."/>
            <person name="Ma J."/>
        </authorList>
    </citation>
    <scope>NUCLEOTIDE SEQUENCE [LARGE SCALE GENOMIC DNA]</scope>
    <source>
        <strain evidence="2 3">JCM 14303</strain>
    </source>
</reference>